<evidence type="ECO:0000256" key="3">
    <source>
        <dbReference type="ARBA" id="ARBA00022963"/>
    </source>
</evidence>
<protein>
    <recommendedName>
        <fullName evidence="1">1-alkyl-2-acetylglycerophosphocholine esterase</fullName>
        <ecNumber evidence="1">3.1.1.47</ecNumber>
    </recommendedName>
</protein>
<keyword evidence="2" id="KW-0378">Hydrolase</keyword>
<dbReference type="Pfam" id="PF03403">
    <property type="entry name" value="PAF-AH_p_II"/>
    <property type="match status" value="2"/>
</dbReference>
<keyword evidence="5" id="KW-1133">Transmembrane helix</keyword>
<proteinExistence type="predicted"/>
<evidence type="ECO:0000256" key="2">
    <source>
        <dbReference type="ARBA" id="ARBA00022801"/>
    </source>
</evidence>
<dbReference type="PANTHER" id="PTHR10272:SF0">
    <property type="entry name" value="PLATELET-ACTIVATING FACTOR ACETYLHYDROLASE"/>
    <property type="match status" value="1"/>
</dbReference>
<dbReference type="GO" id="GO:0003847">
    <property type="term" value="F:1-alkyl-2-acetylglycerophosphocholine esterase activity"/>
    <property type="evidence" value="ECO:0007669"/>
    <property type="project" value="UniProtKB-EC"/>
</dbReference>
<evidence type="ECO:0000313" key="7">
    <source>
        <dbReference type="WBParaSite" id="ALUE_0001916201-mRNA-1"/>
    </source>
</evidence>
<evidence type="ECO:0000313" key="6">
    <source>
        <dbReference type="Proteomes" id="UP000036681"/>
    </source>
</evidence>
<dbReference type="SUPFAM" id="SSF53474">
    <property type="entry name" value="alpha/beta-Hydrolases"/>
    <property type="match status" value="2"/>
</dbReference>
<keyword evidence="4" id="KW-0443">Lipid metabolism</keyword>
<dbReference type="EC" id="3.1.1.47" evidence="1"/>
<evidence type="ECO:0000256" key="4">
    <source>
        <dbReference type="ARBA" id="ARBA00023098"/>
    </source>
</evidence>
<feature type="transmembrane region" description="Helical" evidence="5">
    <location>
        <begin position="20"/>
        <end position="41"/>
    </location>
</feature>
<dbReference type="WBParaSite" id="ALUE_0001916201-mRNA-1">
    <property type="protein sequence ID" value="ALUE_0001916201-mRNA-1"/>
    <property type="gene ID" value="ALUE_0001916201"/>
</dbReference>
<sequence>MIYGFSMSLASRGTEYGRFISAAVVYLLWMGPLISFSMALWEVFACLPAGQSDRPIDREMVASHDLWIQHESCIQGNRIWSIHICGRRVPPMDGAIDFVFYGAVGEDGGGAENSQFSGNFSLKMGIGGSSLNGARSTLPLVGFGHYYRMGIGGSSLNGARSTLPLVGFGRYEVGCVDVMVADGEEGDAGILARIFYPAESGTSSKSQSDNYERPVWLPRREYLDGIALYRNTTPRKIHFIFDWLVGEKRINVGWQRDVYARSQDTSSFPVVLFSHGLSACRHFYSIFCASLASYGFVVAAIEHRINVGWQRDVYARSQDTSSFPVVLFSHGLSACRHFYSIFCASLASYGFVVAAIEHRDHSACWTFKLEVDPKSGNATERHINLRKLAPMENEFRIRNQQLHKRVTECVKLLHVLEEINMGQCAPAAKKQMGCKIILGQSFDWTQFKGRLDISRTSIAGHSFGGATAIAASAFSTDFT</sequence>
<keyword evidence="6" id="KW-1185">Reference proteome</keyword>
<keyword evidence="3" id="KW-0442">Lipid degradation</keyword>
<keyword evidence="5" id="KW-0472">Membrane</keyword>
<keyword evidence="5" id="KW-0812">Transmembrane</keyword>
<dbReference type="GO" id="GO:0016042">
    <property type="term" value="P:lipid catabolic process"/>
    <property type="evidence" value="ECO:0007669"/>
    <property type="project" value="UniProtKB-KW"/>
</dbReference>
<reference evidence="7" key="1">
    <citation type="submission" date="2023-03" db="UniProtKB">
        <authorList>
            <consortium name="WormBaseParasite"/>
        </authorList>
    </citation>
    <scope>IDENTIFICATION</scope>
</reference>
<organism evidence="6 7">
    <name type="scientific">Ascaris lumbricoides</name>
    <name type="common">Giant roundworm</name>
    <dbReference type="NCBI Taxonomy" id="6252"/>
    <lineage>
        <taxon>Eukaryota</taxon>
        <taxon>Metazoa</taxon>
        <taxon>Ecdysozoa</taxon>
        <taxon>Nematoda</taxon>
        <taxon>Chromadorea</taxon>
        <taxon>Rhabditida</taxon>
        <taxon>Spirurina</taxon>
        <taxon>Ascaridomorpha</taxon>
        <taxon>Ascaridoidea</taxon>
        <taxon>Ascarididae</taxon>
        <taxon>Ascaris</taxon>
    </lineage>
</organism>
<dbReference type="PANTHER" id="PTHR10272">
    <property type="entry name" value="PLATELET-ACTIVATING FACTOR ACETYLHYDROLASE"/>
    <property type="match status" value="1"/>
</dbReference>
<dbReference type="Gene3D" id="3.40.50.1820">
    <property type="entry name" value="alpha/beta hydrolase"/>
    <property type="match status" value="2"/>
</dbReference>
<dbReference type="InterPro" id="IPR029058">
    <property type="entry name" value="AB_hydrolase_fold"/>
</dbReference>
<accession>A0A9J2QAZ8</accession>
<evidence type="ECO:0000256" key="1">
    <source>
        <dbReference type="ARBA" id="ARBA00013201"/>
    </source>
</evidence>
<dbReference type="AlphaFoldDB" id="A0A9J2QAZ8"/>
<evidence type="ECO:0000256" key="5">
    <source>
        <dbReference type="SAM" id="Phobius"/>
    </source>
</evidence>
<name>A0A9J2QAZ8_ASCLU</name>
<dbReference type="Proteomes" id="UP000036681">
    <property type="component" value="Unplaced"/>
</dbReference>